<evidence type="ECO:0000313" key="3">
    <source>
        <dbReference type="Proteomes" id="UP000014137"/>
    </source>
</evidence>
<gene>
    <name evidence="2" type="ORF">C791_0844</name>
</gene>
<reference evidence="2 3" key="1">
    <citation type="submission" date="2012-10" db="EMBL/GenBank/DDBJ databases">
        <title>Genome assembly of Amycolatopsis azurea DSM 43854.</title>
        <authorList>
            <person name="Khatri I."/>
            <person name="Kaur I."/>
            <person name="Subramanian S."/>
            <person name="Mayilraj S."/>
        </authorList>
    </citation>
    <scope>NUCLEOTIDE SEQUENCE [LARGE SCALE GENOMIC DNA]</scope>
    <source>
        <strain evidence="2 3">DSM 43854</strain>
    </source>
</reference>
<dbReference type="Proteomes" id="UP000014137">
    <property type="component" value="Unassembled WGS sequence"/>
</dbReference>
<accession>M2Q4U1</accession>
<evidence type="ECO:0000256" key="1">
    <source>
        <dbReference type="SAM" id="MobiDB-lite"/>
    </source>
</evidence>
<comment type="caution">
    <text evidence="2">The sequence shown here is derived from an EMBL/GenBank/DDBJ whole genome shotgun (WGS) entry which is preliminary data.</text>
</comment>
<feature type="region of interest" description="Disordered" evidence="1">
    <location>
        <begin position="1"/>
        <end position="45"/>
    </location>
</feature>
<name>M2Q4U1_9PSEU</name>
<dbReference type="AlphaFoldDB" id="M2Q4U1"/>
<sequence>MHPPRQRQGRRRCLGRHTTHGFSSVGHAHGGDTPTFSARTKMPGE</sequence>
<dbReference type="EMBL" id="ANMG01000119">
    <property type="protein sequence ID" value="EMD21806.1"/>
    <property type="molecule type" value="Genomic_DNA"/>
</dbReference>
<protein>
    <submittedName>
        <fullName evidence="2">Uncharacterized protein</fullName>
    </submittedName>
</protein>
<feature type="compositionally biased region" description="Basic residues" evidence="1">
    <location>
        <begin position="1"/>
        <end position="19"/>
    </location>
</feature>
<proteinExistence type="predicted"/>
<organism evidence="2 3">
    <name type="scientific">Amycolatopsis azurea DSM 43854</name>
    <dbReference type="NCBI Taxonomy" id="1238180"/>
    <lineage>
        <taxon>Bacteria</taxon>
        <taxon>Bacillati</taxon>
        <taxon>Actinomycetota</taxon>
        <taxon>Actinomycetes</taxon>
        <taxon>Pseudonocardiales</taxon>
        <taxon>Pseudonocardiaceae</taxon>
        <taxon>Amycolatopsis</taxon>
    </lineage>
</organism>
<dbReference type="PATRIC" id="fig|1238180.3.peg.8495"/>
<evidence type="ECO:0000313" key="2">
    <source>
        <dbReference type="EMBL" id="EMD21806.1"/>
    </source>
</evidence>